<keyword evidence="2" id="KW-1185">Reference proteome</keyword>
<protein>
    <submittedName>
        <fullName evidence="1">Uncharacterized protein</fullName>
    </submittedName>
</protein>
<gene>
    <name evidence="1" type="ORF">OESDEN_05976</name>
</gene>
<dbReference type="OrthoDB" id="5844244at2759"/>
<evidence type="ECO:0000313" key="1">
    <source>
        <dbReference type="EMBL" id="KHJ94102.1"/>
    </source>
</evidence>
<dbReference type="Proteomes" id="UP000053660">
    <property type="component" value="Unassembled WGS sequence"/>
</dbReference>
<organism evidence="1 2">
    <name type="scientific">Oesophagostomum dentatum</name>
    <name type="common">Nodular worm</name>
    <dbReference type="NCBI Taxonomy" id="61180"/>
    <lineage>
        <taxon>Eukaryota</taxon>
        <taxon>Metazoa</taxon>
        <taxon>Ecdysozoa</taxon>
        <taxon>Nematoda</taxon>
        <taxon>Chromadorea</taxon>
        <taxon>Rhabditida</taxon>
        <taxon>Rhabditina</taxon>
        <taxon>Rhabditomorpha</taxon>
        <taxon>Strongyloidea</taxon>
        <taxon>Strongylidae</taxon>
        <taxon>Oesophagostomum</taxon>
    </lineage>
</organism>
<dbReference type="AlphaFoldDB" id="A0A0B1TE62"/>
<name>A0A0B1TE62_OESDE</name>
<reference evidence="1 2" key="1">
    <citation type="submission" date="2014-03" db="EMBL/GenBank/DDBJ databases">
        <title>Draft genome of the hookworm Oesophagostomum dentatum.</title>
        <authorList>
            <person name="Mitreva M."/>
        </authorList>
    </citation>
    <scope>NUCLEOTIDE SEQUENCE [LARGE SCALE GENOMIC DNA]</scope>
    <source>
        <strain evidence="1 2">OD-Hann</strain>
    </source>
</reference>
<sequence length="105" mass="11754">MGTLMYPNHSYAGYQTNAIGVWNQTSVSQNPQGMGYALPFVRPEMATYVEKAPFTGAYPAISFGATEGDFYQQHYANINSQPTQWTPSAFQQYMLTPQYHRTAAV</sequence>
<dbReference type="EMBL" id="KN550466">
    <property type="protein sequence ID" value="KHJ94102.1"/>
    <property type="molecule type" value="Genomic_DNA"/>
</dbReference>
<evidence type="ECO:0000313" key="2">
    <source>
        <dbReference type="Proteomes" id="UP000053660"/>
    </source>
</evidence>
<accession>A0A0B1TE62</accession>
<proteinExistence type="predicted"/>